<protein>
    <submittedName>
        <fullName evidence="1">Uncharacterized protein</fullName>
    </submittedName>
</protein>
<proteinExistence type="predicted"/>
<name>A0A8T0XBV6_PANVG</name>
<comment type="caution">
    <text evidence="1">The sequence shown here is derived from an EMBL/GenBank/DDBJ whole genome shotgun (WGS) entry which is preliminary data.</text>
</comment>
<dbReference type="EMBL" id="CM029038">
    <property type="protein sequence ID" value="KAG2654793.1"/>
    <property type="molecule type" value="Genomic_DNA"/>
</dbReference>
<dbReference type="AlphaFoldDB" id="A0A8T0XBV6"/>
<evidence type="ECO:0000313" key="2">
    <source>
        <dbReference type="Proteomes" id="UP000823388"/>
    </source>
</evidence>
<dbReference type="Proteomes" id="UP000823388">
    <property type="component" value="Chromosome 1N"/>
</dbReference>
<sequence>MKPRRPHSAGARQHTPRASATACTAHGGMAGRLHSAPGAVRCAMIFLPVRGGWLGGGWGVGGGAGRCRWPLGLDITAIWFVGWIGNYGSGPYYVGGPVAVLGSSPAQQLLYLSSPFSVFFPPSLLLYATEIKPGARQPGPLLHDCCSANLI</sequence>
<organism evidence="1 2">
    <name type="scientific">Panicum virgatum</name>
    <name type="common">Blackwell switchgrass</name>
    <dbReference type="NCBI Taxonomy" id="38727"/>
    <lineage>
        <taxon>Eukaryota</taxon>
        <taxon>Viridiplantae</taxon>
        <taxon>Streptophyta</taxon>
        <taxon>Embryophyta</taxon>
        <taxon>Tracheophyta</taxon>
        <taxon>Spermatophyta</taxon>
        <taxon>Magnoliopsida</taxon>
        <taxon>Liliopsida</taxon>
        <taxon>Poales</taxon>
        <taxon>Poaceae</taxon>
        <taxon>PACMAD clade</taxon>
        <taxon>Panicoideae</taxon>
        <taxon>Panicodae</taxon>
        <taxon>Paniceae</taxon>
        <taxon>Panicinae</taxon>
        <taxon>Panicum</taxon>
        <taxon>Panicum sect. Hiantes</taxon>
    </lineage>
</organism>
<gene>
    <name evidence="1" type="ORF">PVAP13_1NG499019</name>
</gene>
<evidence type="ECO:0000313" key="1">
    <source>
        <dbReference type="EMBL" id="KAG2654793.1"/>
    </source>
</evidence>
<accession>A0A8T0XBV6</accession>
<reference evidence="1" key="1">
    <citation type="submission" date="2020-05" db="EMBL/GenBank/DDBJ databases">
        <title>WGS assembly of Panicum virgatum.</title>
        <authorList>
            <person name="Lovell J.T."/>
            <person name="Jenkins J."/>
            <person name="Shu S."/>
            <person name="Juenger T.E."/>
            <person name="Schmutz J."/>
        </authorList>
    </citation>
    <scope>NUCLEOTIDE SEQUENCE</scope>
    <source>
        <strain evidence="1">AP13</strain>
    </source>
</reference>
<keyword evidence="2" id="KW-1185">Reference proteome</keyword>